<evidence type="ECO:0000256" key="1">
    <source>
        <dbReference type="SAM" id="Phobius"/>
    </source>
</evidence>
<gene>
    <name evidence="2" type="ORF">Ocin01_06573</name>
</gene>
<name>A0A1D2N4C1_ORCCI</name>
<keyword evidence="3" id="KW-1185">Reference proteome</keyword>
<feature type="transmembrane region" description="Helical" evidence="1">
    <location>
        <begin position="90"/>
        <end position="115"/>
    </location>
</feature>
<sequence>MGSFGSFNGTGAGHIMVWFRNCSGYMFWQKCDLCVFTSTGTKCFITPFPTIDDDYQNILGGRPSSELSTTTPYPTSTQAKSISDARLNWWVVNVLLPTAMFLIAVCFVLGVILIIKSYMMTSLKQNLAMAIRRRRRTGHAPDNQYIAPAEMRASMSRPCSDRKSFPPPEVLLAARERASQLYGVNHV</sequence>
<reference evidence="2 3" key="1">
    <citation type="journal article" date="2016" name="Genome Biol. Evol.">
        <title>Gene Family Evolution Reflects Adaptation to Soil Environmental Stressors in the Genome of the Collembolan Orchesella cincta.</title>
        <authorList>
            <person name="Faddeeva-Vakhrusheva A."/>
            <person name="Derks M.F."/>
            <person name="Anvar S.Y."/>
            <person name="Agamennone V."/>
            <person name="Suring W."/>
            <person name="Smit S."/>
            <person name="van Straalen N.M."/>
            <person name="Roelofs D."/>
        </authorList>
    </citation>
    <scope>NUCLEOTIDE SEQUENCE [LARGE SCALE GENOMIC DNA]</scope>
    <source>
        <tissue evidence="2">Mixed pool</tissue>
    </source>
</reference>
<keyword evidence="1" id="KW-0812">Transmembrane</keyword>
<organism evidence="2 3">
    <name type="scientific">Orchesella cincta</name>
    <name type="common">Springtail</name>
    <name type="synonym">Podura cincta</name>
    <dbReference type="NCBI Taxonomy" id="48709"/>
    <lineage>
        <taxon>Eukaryota</taxon>
        <taxon>Metazoa</taxon>
        <taxon>Ecdysozoa</taxon>
        <taxon>Arthropoda</taxon>
        <taxon>Hexapoda</taxon>
        <taxon>Collembola</taxon>
        <taxon>Entomobryomorpha</taxon>
        <taxon>Entomobryoidea</taxon>
        <taxon>Orchesellidae</taxon>
        <taxon>Orchesellinae</taxon>
        <taxon>Orchesella</taxon>
    </lineage>
</organism>
<dbReference type="EMBL" id="LJIJ01000233">
    <property type="protein sequence ID" value="ODN00120.1"/>
    <property type="molecule type" value="Genomic_DNA"/>
</dbReference>
<comment type="caution">
    <text evidence="2">The sequence shown here is derived from an EMBL/GenBank/DDBJ whole genome shotgun (WGS) entry which is preliminary data.</text>
</comment>
<protein>
    <submittedName>
        <fullName evidence="2">Uncharacterized protein</fullName>
    </submittedName>
</protein>
<proteinExistence type="predicted"/>
<dbReference type="AlphaFoldDB" id="A0A1D2N4C1"/>
<dbReference type="Proteomes" id="UP000094527">
    <property type="component" value="Unassembled WGS sequence"/>
</dbReference>
<evidence type="ECO:0000313" key="2">
    <source>
        <dbReference type="EMBL" id="ODN00120.1"/>
    </source>
</evidence>
<accession>A0A1D2N4C1</accession>
<evidence type="ECO:0000313" key="3">
    <source>
        <dbReference type="Proteomes" id="UP000094527"/>
    </source>
</evidence>
<keyword evidence="1" id="KW-1133">Transmembrane helix</keyword>
<keyword evidence="1" id="KW-0472">Membrane</keyword>